<name>A0A330M797_9GAMM</name>
<keyword evidence="1" id="KW-0812">Transmembrane</keyword>
<sequence>MLRFRVDLITGHVAFGGQMSTSLLIIFSYLRSPPHSKHFTHY</sequence>
<keyword evidence="1" id="KW-1133">Transmembrane helix</keyword>
<dbReference type="Proteomes" id="UP000250123">
    <property type="component" value="Chromosome SHEWBE"/>
</dbReference>
<dbReference type="AlphaFoldDB" id="A0A330M797"/>
<keyword evidence="1" id="KW-0472">Membrane</keyword>
<evidence type="ECO:0000256" key="1">
    <source>
        <dbReference type="SAM" id="Phobius"/>
    </source>
</evidence>
<proteinExistence type="predicted"/>
<evidence type="ECO:0000313" key="2">
    <source>
        <dbReference type="EMBL" id="SQH78201.1"/>
    </source>
</evidence>
<evidence type="ECO:0000313" key="3">
    <source>
        <dbReference type="Proteomes" id="UP000250123"/>
    </source>
</evidence>
<feature type="transmembrane region" description="Helical" evidence="1">
    <location>
        <begin position="12"/>
        <end position="30"/>
    </location>
</feature>
<organism evidence="2 3">
    <name type="scientific">Shewanella benthica</name>
    <dbReference type="NCBI Taxonomy" id="43661"/>
    <lineage>
        <taxon>Bacteria</taxon>
        <taxon>Pseudomonadati</taxon>
        <taxon>Pseudomonadota</taxon>
        <taxon>Gammaproteobacteria</taxon>
        <taxon>Alteromonadales</taxon>
        <taxon>Shewanellaceae</taxon>
        <taxon>Shewanella</taxon>
    </lineage>
</organism>
<protein>
    <submittedName>
        <fullName evidence="2">Uncharacterized protein</fullName>
    </submittedName>
</protein>
<dbReference type="KEGG" id="sbk:SHEWBE_4241"/>
<dbReference type="EMBL" id="LS483452">
    <property type="protein sequence ID" value="SQH78201.1"/>
    <property type="molecule type" value="Genomic_DNA"/>
</dbReference>
<reference evidence="3" key="1">
    <citation type="submission" date="2018-06" db="EMBL/GenBank/DDBJ databases">
        <authorList>
            <person name="Cea G.-C."/>
            <person name="William W."/>
        </authorList>
    </citation>
    <scope>NUCLEOTIDE SEQUENCE [LARGE SCALE GENOMIC DNA]</scope>
    <source>
        <strain evidence="3">DB21MT-2</strain>
    </source>
</reference>
<accession>A0A330M797</accession>
<gene>
    <name evidence="2" type="ORF">SHEWBE_4241</name>
</gene>